<sequence length="127" mass="13847">MTEPQPYESALDAIPGAHPYPRSSRYHDAEIGIHTQPDGTPVRYVKRRLLPPLGVSPEDAETTHTVSSGERPDHLGQRYFGDPAAWWRIADANPVLDPRELTAEPGEEIEIPNGFPGSGPGGGMRGR</sequence>
<accession>A0A1H5B2K0</accession>
<dbReference type="Proteomes" id="UP000198609">
    <property type="component" value="Unassembled WGS sequence"/>
</dbReference>
<gene>
    <name evidence="2" type="ORF">SAMN04490356_8635</name>
</gene>
<evidence type="ECO:0008006" key="4">
    <source>
        <dbReference type="Google" id="ProtNLM"/>
    </source>
</evidence>
<dbReference type="EMBL" id="FNST01000002">
    <property type="protein sequence ID" value="SED48130.1"/>
    <property type="molecule type" value="Genomic_DNA"/>
</dbReference>
<name>A0A1H5B2K0_STRMJ</name>
<dbReference type="AlphaFoldDB" id="A0A1H5B2K0"/>
<feature type="region of interest" description="Disordered" evidence="1">
    <location>
        <begin position="1"/>
        <end position="24"/>
    </location>
</feature>
<feature type="region of interest" description="Disordered" evidence="1">
    <location>
        <begin position="51"/>
        <end position="77"/>
    </location>
</feature>
<proteinExistence type="predicted"/>
<dbReference type="RefSeq" id="WP_093469150.1">
    <property type="nucleotide sequence ID" value="NZ_FNST01000002.1"/>
</dbReference>
<feature type="compositionally biased region" description="Gly residues" evidence="1">
    <location>
        <begin position="116"/>
        <end position="127"/>
    </location>
</feature>
<evidence type="ECO:0000313" key="3">
    <source>
        <dbReference type="Proteomes" id="UP000198609"/>
    </source>
</evidence>
<protein>
    <recommendedName>
        <fullName evidence="4">LysM domain-containing protein</fullName>
    </recommendedName>
</protein>
<organism evidence="2 3">
    <name type="scientific">Streptomyces melanosporofaciens</name>
    <dbReference type="NCBI Taxonomy" id="67327"/>
    <lineage>
        <taxon>Bacteria</taxon>
        <taxon>Bacillati</taxon>
        <taxon>Actinomycetota</taxon>
        <taxon>Actinomycetes</taxon>
        <taxon>Kitasatosporales</taxon>
        <taxon>Streptomycetaceae</taxon>
        <taxon>Streptomyces</taxon>
        <taxon>Streptomyces violaceusniger group</taxon>
    </lineage>
</organism>
<evidence type="ECO:0000313" key="2">
    <source>
        <dbReference type="EMBL" id="SED48130.1"/>
    </source>
</evidence>
<keyword evidence="3" id="KW-1185">Reference proteome</keyword>
<reference evidence="3" key="1">
    <citation type="submission" date="2016-10" db="EMBL/GenBank/DDBJ databases">
        <authorList>
            <person name="Varghese N."/>
            <person name="Submissions S."/>
        </authorList>
    </citation>
    <scope>NUCLEOTIDE SEQUENCE [LARGE SCALE GENOMIC DNA]</scope>
    <source>
        <strain evidence="3">DSM 40318</strain>
    </source>
</reference>
<evidence type="ECO:0000256" key="1">
    <source>
        <dbReference type="SAM" id="MobiDB-lite"/>
    </source>
</evidence>
<feature type="region of interest" description="Disordered" evidence="1">
    <location>
        <begin position="103"/>
        <end position="127"/>
    </location>
</feature>